<accession>A0A1X3DLT4</accession>
<dbReference type="EMBL" id="MTAB01000002">
    <property type="protein sequence ID" value="OSI25065.1"/>
    <property type="molecule type" value="Genomic_DNA"/>
</dbReference>
<dbReference type="AlphaFoldDB" id="A0A1X3DLT4"/>
<dbReference type="RefSeq" id="WP_085357840.1">
    <property type="nucleotide sequence ID" value="NZ_MTAB01000002.1"/>
</dbReference>
<evidence type="ECO:0008006" key="3">
    <source>
        <dbReference type="Google" id="ProtNLM"/>
    </source>
</evidence>
<sequence length="141" mass="15499">MSYAAVADLVARYGEATITGLTDLNRKGTVDADTAQQALDDAAAEIDGYLMNRYELPLPKPLRILTVYCCDIAIYRLCTGKRQLTEDIAHRYEAAVKFLQLVAAGKVELGKTESDGEKPAVQNNGVMFTTQEKVFGRDSVY</sequence>
<proteinExistence type="predicted"/>
<comment type="caution">
    <text evidence="1">The sequence shown here is derived from an EMBL/GenBank/DDBJ whole genome shotgun (WGS) entry which is preliminary data.</text>
</comment>
<gene>
    <name evidence="1" type="ORF">BV912_01430</name>
</gene>
<protein>
    <recommendedName>
        <fullName evidence="3">DUF1320 domain-containing protein</fullName>
    </recommendedName>
</protein>
<dbReference type="InterPro" id="IPR009752">
    <property type="entry name" value="Phage_Mu_GpJ"/>
</dbReference>
<dbReference type="Pfam" id="PF07030">
    <property type="entry name" value="Phage_Mu_Gp36"/>
    <property type="match status" value="1"/>
</dbReference>
<evidence type="ECO:0000313" key="1">
    <source>
        <dbReference type="EMBL" id="OSI25065.1"/>
    </source>
</evidence>
<name>A0A1X3DLT4_9NEIS</name>
<reference evidence="2" key="1">
    <citation type="submission" date="2017-01" db="EMBL/GenBank/DDBJ databases">
        <authorList>
            <person name="Mah S.A."/>
            <person name="Swanson W.J."/>
            <person name="Moy G.W."/>
            <person name="Vacquier V.D."/>
        </authorList>
    </citation>
    <scope>NUCLEOTIDE SEQUENCE [LARGE SCALE GENOMIC DNA]</scope>
    <source>
        <strain evidence="2">124861</strain>
    </source>
</reference>
<evidence type="ECO:0000313" key="2">
    <source>
        <dbReference type="Proteomes" id="UP000193303"/>
    </source>
</evidence>
<dbReference type="OrthoDB" id="9812088at2"/>
<organism evidence="1 2">
    <name type="scientific">Neisseria dumasiana</name>
    <dbReference type="NCBI Taxonomy" id="1931275"/>
    <lineage>
        <taxon>Bacteria</taxon>
        <taxon>Pseudomonadati</taxon>
        <taxon>Pseudomonadota</taxon>
        <taxon>Betaproteobacteria</taxon>
        <taxon>Neisseriales</taxon>
        <taxon>Neisseriaceae</taxon>
        <taxon>Neisseria</taxon>
    </lineage>
</organism>
<dbReference type="Proteomes" id="UP000193303">
    <property type="component" value="Unassembled WGS sequence"/>
</dbReference>